<sequence>MIRYLPHAEEALAKRGIKRDWVAAAIERPDWTDTDPAKPSRTRSYKAIDEIDGRILRVVHWPEDDDIVVLTAYPDRDALKRRAL</sequence>
<dbReference type="EMBL" id="JAKGBZ010000030">
    <property type="protein sequence ID" value="MCF3947769.1"/>
    <property type="molecule type" value="Genomic_DNA"/>
</dbReference>
<protein>
    <submittedName>
        <fullName evidence="1">DUF4258 domain-containing protein</fullName>
    </submittedName>
</protein>
<organism evidence="1 2">
    <name type="scientific">Acidiphilium iwatense</name>
    <dbReference type="NCBI Taxonomy" id="768198"/>
    <lineage>
        <taxon>Bacteria</taxon>
        <taxon>Pseudomonadati</taxon>
        <taxon>Pseudomonadota</taxon>
        <taxon>Alphaproteobacteria</taxon>
        <taxon>Acetobacterales</taxon>
        <taxon>Acidocellaceae</taxon>
        <taxon>Acidiphilium</taxon>
    </lineage>
</organism>
<dbReference type="RefSeq" id="WP_235705042.1">
    <property type="nucleotide sequence ID" value="NZ_JAKGBZ010000030.1"/>
</dbReference>
<dbReference type="Proteomes" id="UP001521209">
    <property type="component" value="Unassembled WGS sequence"/>
</dbReference>
<name>A0ABS9DYK9_9PROT</name>
<evidence type="ECO:0000313" key="1">
    <source>
        <dbReference type="EMBL" id="MCF3947769.1"/>
    </source>
</evidence>
<keyword evidence="2" id="KW-1185">Reference proteome</keyword>
<proteinExistence type="predicted"/>
<reference evidence="1 2" key="1">
    <citation type="submission" date="2022-01" db="EMBL/GenBank/DDBJ databases">
        <authorList>
            <person name="Won M."/>
            <person name="Kim S.-J."/>
            <person name="Kwon S.-W."/>
        </authorList>
    </citation>
    <scope>NUCLEOTIDE SEQUENCE [LARGE SCALE GENOMIC DNA]</scope>
    <source>
        <strain evidence="1 2">KCTC 23505</strain>
    </source>
</reference>
<evidence type="ECO:0000313" key="2">
    <source>
        <dbReference type="Proteomes" id="UP001521209"/>
    </source>
</evidence>
<accession>A0ABS9DYK9</accession>
<comment type="caution">
    <text evidence="1">The sequence shown here is derived from an EMBL/GenBank/DDBJ whole genome shotgun (WGS) entry which is preliminary data.</text>
</comment>
<gene>
    <name evidence="1" type="ORF">L2A60_13880</name>
</gene>
<dbReference type="InterPro" id="IPR025354">
    <property type="entry name" value="DUF4258"/>
</dbReference>
<dbReference type="Pfam" id="PF14076">
    <property type="entry name" value="DUF4258"/>
    <property type="match status" value="1"/>
</dbReference>